<dbReference type="AlphaFoldDB" id="A0A3G1A8D5"/>
<keyword evidence="1" id="KW-0472">Membrane</keyword>
<dbReference type="KEGG" id="tcb:TCARB_0608"/>
<organism evidence="2 3">
    <name type="scientific">Thermofilum adornatum 1505</name>
    <dbReference type="NCBI Taxonomy" id="697581"/>
    <lineage>
        <taxon>Archaea</taxon>
        <taxon>Thermoproteota</taxon>
        <taxon>Thermoprotei</taxon>
        <taxon>Thermofilales</taxon>
        <taxon>Thermofilaceae</taxon>
        <taxon>Thermofilum</taxon>
    </lineage>
</organism>
<keyword evidence="1" id="KW-1133">Transmembrane helix</keyword>
<name>A0A3G1A8D5_9CREN</name>
<keyword evidence="1" id="KW-0812">Transmembrane</keyword>
<sequence>MLSVSAAGILFLDSLDWRIAVIVFLAGIGLTGVAFYLLAKQ</sequence>
<dbReference type="STRING" id="697581.TCARB_0608"/>
<dbReference type="EMBL" id="CP007493">
    <property type="protein sequence ID" value="AJB41664.1"/>
    <property type="molecule type" value="Genomic_DNA"/>
</dbReference>
<evidence type="ECO:0000256" key="1">
    <source>
        <dbReference type="SAM" id="Phobius"/>
    </source>
</evidence>
<feature type="transmembrane region" description="Helical" evidence="1">
    <location>
        <begin position="19"/>
        <end position="39"/>
    </location>
</feature>
<reference evidence="3" key="1">
    <citation type="book" date="2010" name="EXTREMOPHILES" publisher="0:0-0">
        <title>Complete genome sequences of ten hyperthermophilic archaea reveal their metabolic capabilities and possible ecological roles.</title>
        <editorList>
            <person name="?"/>
        </editorList>
        <authorList>
            <person name="Ravin N.V."/>
            <person name="Mardanov A.V."/>
            <person name="Bonch-Osmolovskaya E.A."/>
            <person name="Skryabin K.G."/>
        </authorList>
    </citation>
    <scope>NUCLEOTIDE SEQUENCE [LARGE SCALE GENOMIC DNA]</scope>
    <source>
        <strain evidence="3">1505</strain>
    </source>
</reference>
<gene>
    <name evidence="2" type="ORF">TCARB_0608</name>
</gene>
<protein>
    <submittedName>
        <fullName evidence="2">Uncharacterized protein</fullName>
    </submittedName>
</protein>
<accession>A0A3G1A8D5</accession>
<dbReference type="Proteomes" id="UP000266720">
    <property type="component" value="Chromosome"/>
</dbReference>
<evidence type="ECO:0000313" key="2">
    <source>
        <dbReference type="EMBL" id="AJB41664.1"/>
    </source>
</evidence>
<proteinExistence type="predicted"/>
<evidence type="ECO:0000313" key="3">
    <source>
        <dbReference type="Proteomes" id="UP000266720"/>
    </source>
</evidence>